<dbReference type="SUPFAM" id="SSF55874">
    <property type="entry name" value="ATPase domain of HSP90 chaperone/DNA topoisomerase II/histidine kinase"/>
    <property type="match status" value="1"/>
</dbReference>
<reference evidence="4" key="1">
    <citation type="submission" date="2022-09" db="EMBL/GenBank/DDBJ databases">
        <title>Aureispira anguillicida sp. nov., isolated from Leptocephalus of Japanese eel Anguilla japonica.</title>
        <authorList>
            <person name="Yuasa K."/>
            <person name="Mekata T."/>
            <person name="Ikunari K."/>
        </authorList>
    </citation>
    <scope>NUCLEOTIDE SEQUENCE</scope>
    <source>
        <strain evidence="4">EL160426</strain>
    </source>
</reference>
<dbReference type="GO" id="GO:0016020">
    <property type="term" value="C:membrane"/>
    <property type="evidence" value="ECO:0007669"/>
    <property type="project" value="InterPro"/>
</dbReference>
<name>A0A915YBB6_9BACT</name>
<feature type="domain" description="Two component regulator three Y" evidence="3">
    <location>
        <begin position="683"/>
        <end position="732"/>
    </location>
</feature>
<evidence type="ECO:0000259" key="2">
    <source>
        <dbReference type="Pfam" id="PF06580"/>
    </source>
</evidence>
<dbReference type="KEGG" id="aup:AsAng_0006370"/>
<dbReference type="PANTHER" id="PTHR34220">
    <property type="entry name" value="SENSOR HISTIDINE KINASE YPDA"/>
    <property type="match status" value="1"/>
</dbReference>
<dbReference type="Pfam" id="PF07495">
    <property type="entry name" value="Y_Y_Y"/>
    <property type="match status" value="1"/>
</dbReference>
<dbReference type="InterPro" id="IPR050640">
    <property type="entry name" value="Bact_2-comp_sensor_kinase"/>
</dbReference>
<evidence type="ECO:0000313" key="5">
    <source>
        <dbReference type="Proteomes" id="UP001060919"/>
    </source>
</evidence>
<dbReference type="InterPro" id="IPR011110">
    <property type="entry name" value="Reg_prop"/>
</dbReference>
<dbReference type="InterPro" id="IPR036890">
    <property type="entry name" value="HATPase_C_sf"/>
</dbReference>
<evidence type="ECO:0000313" key="4">
    <source>
        <dbReference type="EMBL" id="BDS09932.1"/>
    </source>
</evidence>
<dbReference type="SUPFAM" id="SSF63829">
    <property type="entry name" value="Calcium-dependent phosphotriesterase"/>
    <property type="match status" value="2"/>
</dbReference>
<keyword evidence="4" id="KW-0808">Transferase</keyword>
<accession>A0A915YBB6</accession>
<dbReference type="RefSeq" id="WP_264791280.1">
    <property type="nucleotide sequence ID" value="NZ_AP026867.1"/>
</dbReference>
<dbReference type="Proteomes" id="UP001060919">
    <property type="component" value="Chromosome"/>
</dbReference>
<dbReference type="PANTHER" id="PTHR34220:SF7">
    <property type="entry name" value="SENSOR HISTIDINE KINASE YPDA"/>
    <property type="match status" value="1"/>
</dbReference>
<dbReference type="Pfam" id="PF06580">
    <property type="entry name" value="His_kinase"/>
    <property type="match status" value="1"/>
</dbReference>
<proteinExistence type="predicted"/>
<dbReference type="Gene3D" id="3.30.565.10">
    <property type="entry name" value="Histidine kinase-like ATPase, C-terminal domain"/>
    <property type="match status" value="1"/>
</dbReference>
<protein>
    <submittedName>
        <fullName evidence="4">Histidine kinase</fullName>
    </submittedName>
</protein>
<keyword evidence="1" id="KW-0472">Membrane</keyword>
<keyword evidence="1" id="KW-1133">Transmembrane helix</keyword>
<dbReference type="EMBL" id="AP026867">
    <property type="protein sequence ID" value="BDS09932.1"/>
    <property type="molecule type" value="Genomic_DNA"/>
</dbReference>
<dbReference type="AlphaFoldDB" id="A0A915YBB6"/>
<dbReference type="InterPro" id="IPR013783">
    <property type="entry name" value="Ig-like_fold"/>
</dbReference>
<organism evidence="4 5">
    <name type="scientific">Aureispira anguillae</name>
    <dbReference type="NCBI Taxonomy" id="2864201"/>
    <lineage>
        <taxon>Bacteria</taxon>
        <taxon>Pseudomonadati</taxon>
        <taxon>Bacteroidota</taxon>
        <taxon>Saprospiria</taxon>
        <taxon>Saprospirales</taxon>
        <taxon>Saprospiraceae</taxon>
        <taxon>Aureispira</taxon>
    </lineage>
</organism>
<dbReference type="SUPFAM" id="SSF101898">
    <property type="entry name" value="NHL repeat"/>
    <property type="match status" value="1"/>
</dbReference>
<feature type="domain" description="Signal transduction histidine kinase internal region" evidence="2">
    <location>
        <begin position="791"/>
        <end position="868"/>
    </location>
</feature>
<sequence>MAINALKIICFLFLFTPIGVAQDSYSWRLTDKEGLPSMEIYHLYQDTKGYMWIATDRGLCRYDGLSIKRYQHPDQKGNAVANIKEDEEGRIWFKAFSGQLFYIDQQGDCQLFPIPKEYHAGTYYAYTLREKELCLGTDRLCIYNFETQEWRVDSFPNIGPSTSSQAISNLEADAEGNLLFVTYKQEFWLQSDTINEKITVLKDWSSCIPFAKDSVILFQPNTNSLIYIDVIDRFRTDTSTIDHFSVNQRVLAVYKDKDLIWVATMKGAFGYERKSTGGWQQKYHILPDEQVSVCRKDKEGNYWFATLQNGIFIFPSLDIKFYNAQNSSLTNGHLLCVEKDAEGQLLIGGSDGAVMRFDPTREQLSDHYAGVEGNILSIVFDKKREKIYFTSYGLQVAEWKNSKSIVYLGATLGGGHNSAIYKEDFLLSGKNGFVGLMNLRGGLGVDSIPPNSFNFRYKKAWLWSSDEIPYPAYIHVLQNLAKIKAIWVDQKDPDYFWLAANDSLYMYGGRDRKIILDEAGNSIVVTDINQTVDGAIWCTTMNKGLYKIVDHKVTKVYTEADGLPTNNCLSLTTDSMTVWVGTELGIVKLNTTDNKIDVYNDLDGCVSNEIRDIEVVDGKVWATTIKGLISFDVNIKSINPQKPFIELIALEINKKAHSLGTAANLLYNENNLKFKFQATAFKGLDRIHYEYRLLGLDSAWIQLPRSTDFTYFQGLIPGDFIFEVRAVNEDGFVSEKPARYAFSIQPPYWQTYWFLFLMYTGIVLFVGGIATFRYRVYKRERDLEASMSRMRMQALQSQMNPHFVFNAMSAIQDYWIQQEPKIALMYQAKFAKLMRLIFAYSKELGIHIEEELEFLKIYVSLEQIRFEGQVEVIFDVEETLLNQEIYLTPLLIQPQLENCFKHGLLHKEGKGKILIQLKKEASYIYCAIEDDGVGRKKAGEYASWRKHFKKKVSSLDITTERLQILNDLFGVDKTKKVLKISDLETTDGKATGTLVEMWIPQIIL</sequence>
<keyword evidence="5" id="KW-1185">Reference proteome</keyword>
<evidence type="ECO:0000256" key="1">
    <source>
        <dbReference type="SAM" id="Phobius"/>
    </source>
</evidence>
<dbReference type="GO" id="GO:0000155">
    <property type="term" value="F:phosphorelay sensor kinase activity"/>
    <property type="evidence" value="ECO:0007669"/>
    <property type="project" value="InterPro"/>
</dbReference>
<evidence type="ECO:0000259" key="3">
    <source>
        <dbReference type="Pfam" id="PF07495"/>
    </source>
</evidence>
<keyword evidence="1" id="KW-0812">Transmembrane</keyword>
<keyword evidence="4" id="KW-0418">Kinase</keyword>
<gene>
    <name evidence="4" type="ORF">AsAng_0006370</name>
</gene>
<dbReference type="InterPro" id="IPR011123">
    <property type="entry name" value="Y_Y_Y"/>
</dbReference>
<dbReference type="Pfam" id="PF07494">
    <property type="entry name" value="Reg_prop"/>
    <property type="match status" value="1"/>
</dbReference>
<dbReference type="InterPro" id="IPR015943">
    <property type="entry name" value="WD40/YVTN_repeat-like_dom_sf"/>
</dbReference>
<dbReference type="Gene3D" id="2.60.40.10">
    <property type="entry name" value="Immunoglobulins"/>
    <property type="match status" value="1"/>
</dbReference>
<dbReference type="Gene3D" id="2.130.10.10">
    <property type="entry name" value="YVTN repeat-like/Quinoprotein amine dehydrogenase"/>
    <property type="match status" value="2"/>
</dbReference>
<dbReference type="InterPro" id="IPR010559">
    <property type="entry name" value="Sig_transdc_His_kin_internal"/>
</dbReference>
<feature type="transmembrane region" description="Helical" evidence="1">
    <location>
        <begin position="752"/>
        <end position="772"/>
    </location>
</feature>